<name>A0A4R2RE58_9RHOB</name>
<accession>A0A4R2RE58</accession>
<feature type="region of interest" description="Disordered" evidence="1">
    <location>
        <begin position="1"/>
        <end position="24"/>
    </location>
</feature>
<feature type="region of interest" description="Disordered" evidence="1">
    <location>
        <begin position="57"/>
        <end position="76"/>
    </location>
</feature>
<comment type="caution">
    <text evidence="2">The sequence shown here is derived from an EMBL/GenBank/DDBJ whole genome shotgun (WGS) entry which is preliminary data.</text>
</comment>
<evidence type="ECO:0008006" key="4">
    <source>
        <dbReference type="Google" id="ProtNLM"/>
    </source>
</evidence>
<reference evidence="2 3" key="1">
    <citation type="submission" date="2019-03" db="EMBL/GenBank/DDBJ databases">
        <title>Genomic Encyclopedia of Type Strains, Phase IV (KMG-IV): sequencing the most valuable type-strain genomes for metagenomic binning, comparative biology and taxonomic classification.</title>
        <authorList>
            <person name="Goeker M."/>
        </authorList>
    </citation>
    <scope>NUCLEOTIDE SEQUENCE [LARGE SCALE GENOMIC DNA]</scope>
    <source>
        <strain evidence="2 3">DSM 24766</strain>
    </source>
</reference>
<dbReference type="AlphaFoldDB" id="A0A4R2RE58"/>
<dbReference type="Proteomes" id="UP000295050">
    <property type="component" value="Unassembled WGS sequence"/>
</dbReference>
<proteinExistence type="predicted"/>
<gene>
    <name evidence="2" type="ORF">EV663_10814</name>
</gene>
<feature type="compositionally biased region" description="Basic and acidic residues" evidence="1">
    <location>
        <begin position="7"/>
        <end position="20"/>
    </location>
</feature>
<keyword evidence="3" id="KW-1185">Reference proteome</keyword>
<sequence length="140" mass="15361">MTNSRHKFNEIAKPEAKKADYPPPFSLRLTYDERARLDAERGDKSLAAYIRERLFGDDAAPRKRRGNSPVQDKEALGRVAGALGQSRLSQNMNQLAKAVNTGSLPVTPETEAEIKEACREISELRTALLTALGKAPGSEP</sequence>
<dbReference type="EMBL" id="SLXU01000008">
    <property type="protein sequence ID" value="TCP60658.1"/>
    <property type="molecule type" value="Genomic_DNA"/>
</dbReference>
<protein>
    <recommendedName>
        <fullName evidence="4">Mobilization protein MobC</fullName>
    </recommendedName>
</protein>
<evidence type="ECO:0000256" key="1">
    <source>
        <dbReference type="SAM" id="MobiDB-lite"/>
    </source>
</evidence>
<evidence type="ECO:0000313" key="2">
    <source>
        <dbReference type="EMBL" id="TCP60658.1"/>
    </source>
</evidence>
<organism evidence="2 3">
    <name type="scientific">Rhodovulum bhavnagarense</name>
    <dbReference type="NCBI Taxonomy" id="992286"/>
    <lineage>
        <taxon>Bacteria</taxon>
        <taxon>Pseudomonadati</taxon>
        <taxon>Pseudomonadota</taxon>
        <taxon>Alphaproteobacteria</taxon>
        <taxon>Rhodobacterales</taxon>
        <taxon>Paracoccaceae</taxon>
        <taxon>Rhodovulum</taxon>
    </lineage>
</organism>
<dbReference type="OrthoDB" id="8548224at2"/>
<dbReference type="RefSeq" id="WP_132951544.1">
    <property type="nucleotide sequence ID" value="NZ_SLXU01000008.1"/>
</dbReference>
<evidence type="ECO:0000313" key="3">
    <source>
        <dbReference type="Proteomes" id="UP000295050"/>
    </source>
</evidence>